<dbReference type="GO" id="GO:0017004">
    <property type="term" value="P:cytochrome complex assembly"/>
    <property type="evidence" value="ECO:0007669"/>
    <property type="project" value="InterPro"/>
</dbReference>
<dbReference type="Proteomes" id="UP000179059">
    <property type="component" value="Unassembled WGS sequence"/>
</dbReference>
<evidence type="ECO:0000313" key="9">
    <source>
        <dbReference type="EMBL" id="OGY98641.1"/>
    </source>
</evidence>
<dbReference type="InterPro" id="IPR003834">
    <property type="entry name" value="Cyt_c_assmbl_TM_dom"/>
</dbReference>
<evidence type="ECO:0000256" key="4">
    <source>
        <dbReference type="ARBA" id="ARBA00022989"/>
    </source>
</evidence>
<feature type="transmembrane region" description="Helical" evidence="7">
    <location>
        <begin position="117"/>
        <end position="144"/>
    </location>
</feature>
<feature type="region of interest" description="Disordered" evidence="6">
    <location>
        <begin position="285"/>
        <end position="307"/>
    </location>
</feature>
<evidence type="ECO:0000256" key="5">
    <source>
        <dbReference type="ARBA" id="ARBA00023136"/>
    </source>
</evidence>
<dbReference type="AlphaFoldDB" id="A0A1G2CBT1"/>
<gene>
    <name evidence="9" type="ORF">A2855_01255</name>
</gene>
<reference evidence="9 10" key="1">
    <citation type="journal article" date="2016" name="Nat. Commun.">
        <title>Thousands of microbial genomes shed light on interconnected biogeochemical processes in an aquifer system.</title>
        <authorList>
            <person name="Anantharaman K."/>
            <person name="Brown C.T."/>
            <person name="Hug L.A."/>
            <person name="Sharon I."/>
            <person name="Castelle C.J."/>
            <person name="Probst A.J."/>
            <person name="Thomas B.C."/>
            <person name="Singh A."/>
            <person name="Wilkins M.J."/>
            <person name="Karaoz U."/>
            <person name="Brodie E.L."/>
            <person name="Williams K.H."/>
            <person name="Hubbard S.S."/>
            <person name="Banfield J.F."/>
        </authorList>
    </citation>
    <scope>NUCLEOTIDE SEQUENCE [LARGE SCALE GENOMIC DNA]</scope>
</reference>
<dbReference type="STRING" id="1798647.A2855_01255"/>
<evidence type="ECO:0000259" key="8">
    <source>
        <dbReference type="Pfam" id="PF02683"/>
    </source>
</evidence>
<comment type="caution">
    <text evidence="9">The sequence shown here is derived from an EMBL/GenBank/DDBJ whole genome shotgun (WGS) entry which is preliminary data.</text>
</comment>
<name>A0A1G2CBT1_9BACT</name>
<dbReference type="GO" id="GO:0016020">
    <property type="term" value="C:membrane"/>
    <property type="evidence" value="ECO:0007669"/>
    <property type="project" value="UniProtKB-SubCell"/>
</dbReference>
<dbReference type="PANTHER" id="PTHR31272:SF9">
    <property type="entry name" value="BLL1027 PROTEIN"/>
    <property type="match status" value="1"/>
</dbReference>
<organism evidence="9 10">
    <name type="scientific">Candidatus Liptonbacteria bacterium RIFCSPHIGHO2_01_FULL_57_28</name>
    <dbReference type="NCBI Taxonomy" id="1798647"/>
    <lineage>
        <taxon>Bacteria</taxon>
        <taxon>Candidatus Liptoniibacteriota</taxon>
    </lineage>
</organism>
<comment type="similarity">
    <text evidence="2">Belongs to the DsbD family.</text>
</comment>
<dbReference type="Pfam" id="PF02683">
    <property type="entry name" value="DsbD_TM"/>
    <property type="match status" value="1"/>
</dbReference>
<keyword evidence="3 7" id="KW-0812">Transmembrane</keyword>
<evidence type="ECO:0000256" key="6">
    <source>
        <dbReference type="SAM" id="MobiDB-lite"/>
    </source>
</evidence>
<evidence type="ECO:0000256" key="1">
    <source>
        <dbReference type="ARBA" id="ARBA00004141"/>
    </source>
</evidence>
<evidence type="ECO:0000256" key="7">
    <source>
        <dbReference type="SAM" id="Phobius"/>
    </source>
</evidence>
<accession>A0A1G2CBT1</accession>
<keyword evidence="4 7" id="KW-1133">Transmembrane helix</keyword>
<feature type="compositionally biased region" description="Basic and acidic residues" evidence="6">
    <location>
        <begin position="292"/>
        <end position="307"/>
    </location>
</feature>
<feature type="domain" description="Cytochrome C biogenesis protein transmembrane" evidence="8">
    <location>
        <begin position="9"/>
        <end position="175"/>
    </location>
</feature>
<feature type="transmembrane region" description="Helical" evidence="7">
    <location>
        <begin position="150"/>
        <end position="175"/>
    </location>
</feature>
<evidence type="ECO:0000313" key="10">
    <source>
        <dbReference type="Proteomes" id="UP000179059"/>
    </source>
</evidence>
<evidence type="ECO:0000256" key="3">
    <source>
        <dbReference type="ARBA" id="ARBA00022692"/>
    </source>
</evidence>
<keyword evidence="5 7" id="KW-0472">Membrane</keyword>
<evidence type="ECO:0000256" key="2">
    <source>
        <dbReference type="ARBA" id="ARBA00006143"/>
    </source>
</evidence>
<dbReference type="InterPro" id="IPR051790">
    <property type="entry name" value="Cytochrome_c-biogenesis_DsbD"/>
</dbReference>
<comment type="subcellular location">
    <subcellularLocation>
        <location evidence="1">Membrane</location>
        <topology evidence="1">Multi-pass membrane protein</topology>
    </subcellularLocation>
</comment>
<feature type="transmembrane region" description="Helical" evidence="7">
    <location>
        <begin position="76"/>
        <end position="96"/>
    </location>
</feature>
<feature type="transmembrane region" description="Helical" evidence="7">
    <location>
        <begin position="6"/>
        <end position="32"/>
    </location>
</feature>
<proteinExistence type="inferred from homology"/>
<protein>
    <recommendedName>
        <fullName evidence="8">Cytochrome C biogenesis protein transmembrane domain-containing protein</fullName>
    </recommendedName>
</protein>
<feature type="transmembrane region" description="Helical" evidence="7">
    <location>
        <begin position="256"/>
        <end position="275"/>
    </location>
</feature>
<sequence>MELILGASLIAAFVAGIAALFAPCCVTVLLPAYFASIFQERRKVFLMTFIFFLGILTVFLPLGLGLSALGQVFATYHRAIFAVAGVFFLILGILLVTGQRMSLPMKSHPSLAKHGAWSIYVLGIFSGIATTCCAPVLAGVFALSVLPGSIVWGGIYTLAYVLGMVLPLFILAALLDKAEFTKRLMKAGTMVRLPWGSVTVPELISGLTFLVMGALTLTAAARNTLAAHPGTWQLSINIYLAQLQAGIQKFAGIVPGFVWAAVVVGIAAGIAYFALRQKRGLEAAAPEEVTEAEEKSTNNKSCCNEKD</sequence>
<dbReference type="PANTHER" id="PTHR31272">
    <property type="entry name" value="CYTOCHROME C-TYPE BIOGENESIS PROTEIN HI_1454-RELATED"/>
    <property type="match status" value="1"/>
</dbReference>
<feature type="transmembrane region" description="Helical" evidence="7">
    <location>
        <begin position="195"/>
        <end position="221"/>
    </location>
</feature>
<feature type="transmembrane region" description="Helical" evidence="7">
    <location>
        <begin position="44"/>
        <end position="64"/>
    </location>
</feature>
<dbReference type="EMBL" id="MHKX01000004">
    <property type="protein sequence ID" value="OGY98641.1"/>
    <property type="molecule type" value="Genomic_DNA"/>
</dbReference>